<dbReference type="InterPro" id="IPR007793">
    <property type="entry name" value="DivIVA_fam"/>
</dbReference>
<evidence type="ECO:0000256" key="8">
    <source>
        <dbReference type="SAM" id="Coils"/>
    </source>
</evidence>
<keyword evidence="9" id="KW-0812">Transmembrane</keyword>
<evidence type="ECO:0000256" key="5">
    <source>
        <dbReference type="ARBA" id="ARBA00023054"/>
    </source>
</evidence>
<keyword evidence="9" id="KW-1133">Transmembrane helix</keyword>
<dbReference type="Pfam" id="PF05103">
    <property type="entry name" value="DivIVA"/>
    <property type="match status" value="1"/>
</dbReference>
<accession>A0A1I4V2Y5</accession>
<keyword evidence="6" id="KW-0131">Cell cycle</keyword>
<dbReference type="GO" id="GO:0051301">
    <property type="term" value="P:cell division"/>
    <property type="evidence" value="ECO:0007669"/>
    <property type="project" value="UniProtKB-KW"/>
</dbReference>
<name>A0A1I4V2Y5_PSUAM</name>
<evidence type="ECO:0000256" key="6">
    <source>
        <dbReference type="ARBA" id="ARBA00023306"/>
    </source>
</evidence>
<dbReference type="OrthoDB" id="3404379at2"/>
<dbReference type="STRING" id="260086.SAMN05216207_1005139"/>
<evidence type="ECO:0000313" key="10">
    <source>
        <dbReference type="EMBL" id="SFM95481.1"/>
    </source>
</evidence>
<dbReference type="Proteomes" id="UP000199614">
    <property type="component" value="Unassembled WGS sequence"/>
</dbReference>
<comment type="subcellular location">
    <subcellularLocation>
        <location evidence="1">Cytoplasm</location>
    </subcellularLocation>
</comment>
<keyword evidence="3" id="KW-0963">Cytoplasm</keyword>
<keyword evidence="4" id="KW-0132">Cell division</keyword>
<evidence type="ECO:0000256" key="3">
    <source>
        <dbReference type="ARBA" id="ARBA00022490"/>
    </source>
</evidence>
<evidence type="ECO:0000256" key="1">
    <source>
        <dbReference type="ARBA" id="ARBA00004496"/>
    </source>
</evidence>
<protein>
    <recommendedName>
        <fullName evidence="2">Cell wall synthesis protein Wag31</fullName>
    </recommendedName>
    <alternativeName>
        <fullName evidence="7">Antigen 84</fullName>
    </alternativeName>
</protein>
<dbReference type="InterPro" id="IPR019933">
    <property type="entry name" value="DivIVA_domain"/>
</dbReference>
<reference evidence="10 11" key="1">
    <citation type="submission" date="2016-10" db="EMBL/GenBank/DDBJ databases">
        <authorList>
            <person name="de Groot N.N."/>
        </authorList>
    </citation>
    <scope>NUCLEOTIDE SEQUENCE [LARGE SCALE GENOMIC DNA]</scope>
    <source>
        <strain evidence="10 11">CGMCC 4.1877</strain>
    </source>
</reference>
<keyword evidence="11" id="KW-1185">Reference proteome</keyword>
<feature type="transmembrane region" description="Helical" evidence="9">
    <location>
        <begin position="6"/>
        <end position="26"/>
    </location>
</feature>
<evidence type="ECO:0000256" key="2">
    <source>
        <dbReference type="ARBA" id="ARBA00018787"/>
    </source>
</evidence>
<dbReference type="Gene3D" id="6.10.250.660">
    <property type="match status" value="1"/>
</dbReference>
<dbReference type="NCBIfam" id="TIGR03544">
    <property type="entry name" value="DivI1A_domain"/>
    <property type="match status" value="1"/>
</dbReference>
<evidence type="ECO:0000256" key="9">
    <source>
        <dbReference type="SAM" id="Phobius"/>
    </source>
</evidence>
<dbReference type="RefSeq" id="WP_093339091.1">
    <property type="nucleotide sequence ID" value="NZ_FOUY01000005.1"/>
</dbReference>
<evidence type="ECO:0000256" key="7">
    <source>
        <dbReference type="ARBA" id="ARBA00031737"/>
    </source>
</evidence>
<dbReference type="AlphaFoldDB" id="A0A1I4V2Y5"/>
<keyword evidence="5 8" id="KW-0175">Coiled coil</keyword>
<sequence length="120" mass="13269">MGTAVVYVLVLAVVAALVFVLAAAVFGRGEELAPLAPDATPTRLPAREVSGSDVRELRFQQVLRGYRMAEVDWALDRLAGELDRVRADRHELSDRVARLEATIARMRAEEGSGDEQRRPR</sequence>
<dbReference type="GO" id="GO:0005737">
    <property type="term" value="C:cytoplasm"/>
    <property type="evidence" value="ECO:0007669"/>
    <property type="project" value="UniProtKB-SubCell"/>
</dbReference>
<evidence type="ECO:0000313" key="11">
    <source>
        <dbReference type="Proteomes" id="UP000199614"/>
    </source>
</evidence>
<dbReference type="EMBL" id="FOUY01000005">
    <property type="protein sequence ID" value="SFM95481.1"/>
    <property type="molecule type" value="Genomic_DNA"/>
</dbReference>
<gene>
    <name evidence="10" type="ORF">SAMN05216207_1005139</name>
</gene>
<feature type="coiled-coil region" evidence="8">
    <location>
        <begin position="75"/>
        <end position="109"/>
    </location>
</feature>
<organism evidence="10 11">
    <name type="scientific">Pseudonocardia ammonioxydans</name>
    <dbReference type="NCBI Taxonomy" id="260086"/>
    <lineage>
        <taxon>Bacteria</taxon>
        <taxon>Bacillati</taxon>
        <taxon>Actinomycetota</taxon>
        <taxon>Actinomycetes</taxon>
        <taxon>Pseudonocardiales</taxon>
        <taxon>Pseudonocardiaceae</taxon>
        <taxon>Pseudonocardia</taxon>
    </lineage>
</organism>
<keyword evidence="9" id="KW-0472">Membrane</keyword>
<proteinExistence type="predicted"/>
<evidence type="ECO:0000256" key="4">
    <source>
        <dbReference type="ARBA" id="ARBA00022618"/>
    </source>
</evidence>